<dbReference type="InterPro" id="IPR045851">
    <property type="entry name" value="AMP-bd_C_sf"/>
</dbReference>
<evidence type="ECO:0000256" key="1">
    <source>
        <dbReference type="ARBA" id="ARBA00006432"/>
    </source>
</evidence>
<feature type="domain" description="AMP-dependent synthetase/ligase" evidence="6">
    <location>
        <begin position="80"/>
        <end position="295"/>
    </location>
</feature>
<feature type="domain" description="AMP-binding enzyme C-terminal" evidence="7">
    <location>
        <begin position="510"/>
        <end position="588"/>
    </location>
</feature>
<accession>A0A8H4W4S5</accession>
<dbReference type="OrthoDB" id="1706066at2759"/>
<dbReference type="InterPro" id="IPR025110">
    <property type="entry name" value="AMP-bd_C"/>
</dbReference>
<evidence type="ECO:0000313" key="10">
    <source>
        <dbReference type="Proteomes" id="UP000566819"/>
    </source>
</evidence>
<proteinExistence type="inferred from homology"/>
<evidence type="ECO:0000313" key="9">
    <source>
        <dbReference type="EMBL" id="KAF4631710.1"/>
    </source>
</evidence>
<keyword evidence="3" id="KW-0436">Ligase</keyword>
<organism evidence="9 10">
    <name type="scientific">Cudoniella acicularis</name>
    <dbReference type="NCBI Taxonomy" id="354080"/>
    <lineage>
        <taxon>Eukaryota</taxon>
        <taxon>Fungi</taxon>
        <taxon>Dikarya</taxon>
        <taxon>Ascomycota</taxon>
        <taxon>Pezizomycotina</taxon>
        <taxon>Leotiomycetes</taxon>
        <taxon>Helotiales</taxon>
        <taxon>Tricladiaceae</taxon>
        <taxon>Cudoniella</taxon>
    </lineage>
</organism>
<evidence type="ECO:0000259" key="8">
    <source>
        <dbReference type="Pfam" id="PF16177"/>
    </source>
</evidence>
<reference evidence="9 10" key="1">
    <citation type="submission" date="2020-03" db="EMBL/GenBank/DDBJ databases">
        <title>Draft Genome Sequence of Cudoniella acicularis.</title>
        <authorList>
            <person name="Buettner E."/>
            <person name="Kellner H."/>
        </authorList>
    </citation>
    <scope>NUCLEOTIDE SEQUENCE [LARGE SCALE GENOMIC DNA]</scope>
    <source>
        <strain evidence="9 10">DSM 108380</strain>
    </source>
</reference>
<feature type="domain" description="Acetyl-coenzyme A synthetase N-terminal" evidence="8">
    <location>
        <begin position="22"/>
        <end position="78"/>
    </location>
</feature>
<evidence type="ECO:0000256" key="2">
    <source>
        <dbReference type="ARBA" id="ARBA00013275"/>
    </source>
</evidence>
<dbReference type="Gene3D" id="3.40.50.12780">
    <property type="entry name" value="N-terminal domain of ligase-like"/>
    <property type="match status" value="2"/>
</dbReference>
<keyword evidence="10" id="KW-1185">Reference proteome</keyword>
<dbReference type="Pfam" id="PF00501">
    <property type="entry name" value="AMP-binding"/>
    <property type="match status" value="2"/>
</dbReference>
<dbReference type="Pfam" id="PF13193">
    <property type="entry name" value="AMP-binding_C"/>
    <property type="match status" value="1"/>
</dbReference>
<dbReference type="GO" id="GO:0005524">
    <property type="term" value="F:ATP binding"/>
    <property type="evidence" value="ECO:0007669"/>
    <property type="project" value="UniProtKB-KW"/>
</dbReference>
<dbReference type="GO" id="GO:0005829">
    <property type="term" value="C:cytosol"/>
    <property type="evidence" value="ECO:0007669"/>
    <property type="project" value="TreeGrafter"/>
</dbReference>
<dbReference type="AlphaFoldDB" id="A0A8H4W4S5"/>
<feature type="domain" description="AMP-dependent synthetase/ligase" evidence="6">
    <location>
        <begin position="305"/>
        <end position="432"/>
    </location>
</feature>
<comment type="similarity">
    <text evidence="1">Belongs to the ATP-dependent AMP-binding enzyme family.</text>
</comment>
<dbReference type="SUPFAM" id="SSF56801">
    <property type="entry name" value="Acetyl-CoA synthetase-like"/>
    <property type="match status" value="1"/>
</dbReference>
<evidence type="ECO:0000256" key="4">
    <source>
        <dbReference type="ARBA" id="ARBA00022741"/>
    </source>
</evidence>
<dbReference type="EC" id="6.2.1.1" evidence="2"/>
<protein>
    <recommendedName>
        <fullName evidence="2">acetate--CoA ligase</fullName>
        <ecNumber evidence="2">6.2.1.1</ecNumber>
    </recommendedName>
</protein>
<evidence type="ECO:0000256" key="3">
    <source>
        <dbReference type="ARBA" id="ARBA00022598"/>
    </source>
</evidence>
<dbReference type="Gene3D" id="3.30.300.30">
    <property type="match status" value="1"/>
</dbReference>
<dbReference type="InterPro" id="IPR042099">
    <property type="entry name" value="ANL_N_sf"/>
</dbReference>
<comment type="caution">
    <text evidence="9">The sequence shown here is derived from an EMBL/GenBank/DDBJ whole genome shotgun (WGS) entry which is preliminary data.</text>
</comment>
<evidence type="ECO:0000259" key="6">
    <source>
        <dbReference type="Pfam" id="PF00501"/>
    </source>
</evidence>
<dbReference type="GO" id="GO:0003987">
    <property type="term" value="F:acetate-CoA ligase activity"/>
    <property type="evidence" value="ECO:0007669"/>
    <property type="project" value="UniProtKB-EC"/>
</dbReference>
<evidence type="ECO:0000259" key="7">
    <source>
        <dbReference type="Pfam" id="PF13193"/>
    </source>
</evidence>
<dbReference type="PANTHER" id="PTHR24095:SF14">
    <property type="entry name" value="ACETYL-COENZYME A SYNTHETASE 1"/>
    <property type="match status" value="1"/>
</dbReference>
<keyword evidence="4" id="KW-0547">Nucleotide-binding</keyword>
<sequence>MSAYNVSDEPEMNDIPQNLEEYRIIYAKSIQDPTTFWAKQARKLLDWYQDFQTPHSGTFLNGDNAWFLEGRLNASYNCIDRHALKDPNKVAIISEADEIGNGRKITFGELLRDVSRLSYILKDMGAKKGDIVVIYLPNIAEALVSMLACARIGVIHSVVFMGFSAASLADRILDAQCTIIITTDEARRGGKIIWTKAIVNEALLRCPGVKGCLVLKHTGSEIPWCPWRDFWWHDQARKWPAYYPPESMSAEDPLFLLYTSGFTGKPKGLMHTTAGFLVGAVITTKYVFDMQPTDKHSWTPSYPSFSRFWDIIDEHHVTHFYAAPTALRILKRAGSSHITVPRENLRVLGSIGEPIASEVWKWYFEEVGRGRANIVDTETGCHVITPLVGSIPTKPGCCTVPFLGIEPAILDPMSGEELHGKAEGVLVLKNPWPSMARTVYRAHDRYMDTYFDVYQGYYVSVGIPFCFIYELTSGLFTGDGAYRDEDGYYWIRGRVDDVVNVSGHRLSTAEVEAALLENSCVAEAAAVAVSDEIIGQALVAYVALKNASSDSASIREALKDQVPKSIGAFATPKDLYFVSDLPKTRSGKIMRRILRKILEGEREDFGNTSTASLQFTGIRHAELLMFACSF</sequence>
<dbReference type="GO" id="GO:0006085">
    <property type="term" value="P:acetyl-CoA biosynthetic process"/>
    <property type="evidence" value="ECO:0007669"/>
    <property type="project" value="TreeGrafter"/>
</dbReference>
<dbReference type="Pfam" id="PF16177">
    <property type="entry name" value="ACAS_N"/>
    <property type="match status" value="1"/>
</dbReference>
<dbReference type="Proteomes" id="UP000566819">
    <property type="component" value="Unassembled WGS sequence"/>
</dbReference>
<keyword evidence="5" id="KW-0067">ATP-binding</keyword>
<gene>
    <name evidence="9" type="ORF">G7Y89_g6421</name>
</gene>
<dbReference type="EMBL" id="JAAMPI010000417">
    <property type="protein sequence ID" value="KAF4631710.1"/>
    <property type="molecule type" value="Genomic_DNA"/>
</dbReference>
<dbReference type="InterPro" id="IPR032387">
    <property type="entry name" value="ACAS_N"/>
</dbReference>
<dbReference type="PANTHER" id="PTHR24095">
    <property type="entry name" value="ACETYL-COENZYME A SYNTHETASE"/>
    <property type="match status" value="1"/>
</dbReference>
<name>A0A8H4W4S5_9HELO</name>
<evidence type="ECO:0000256" key="5">
    <source>
        <dbReference type="ARBA" id="ARBA00022840"/>
    </source>
</evidence>
<dbReference type="InterPro" id="IPR000873">
    <property type="entry name" value="AMP-dep_synth/lig_dom"/>
</dbReference>